<dbReference type="PANTHER" id="PTHR23196:SF1">
    <property type="entry name" value="PAX-INTERACTING PROTEIN 1"/>
    <property type="match status" value="1"/>
</dbReference>
<dbReference type="EMBL" id="CAAKNF010000195">
    <property type="protein sequence ID" value="VIO98492.1"/>
    <property type="molecule type" value="Genomic_DNA"/>
</dbReference>
<dbReference type="Pfam" id="PF12738">
    <property type="entry name" value="PTCB-BRCT"/>
    <property type="match status" value="1"/>
</dbReference>
<feature type="compositionally biased region" description="Polar residues" evidence="6">
    <location>
        <begin position="27"/>
        <end position="45"/>
    </location>
</feature>
<evidence type="ECO:0000313" key="9">
    <source>
        <dbReference type="Proteomes" id="UP000006672"/>
    </source>
</evidence>
<dbReference type="Pfam" id="PF16770">
    <property type="entry name" value="RTT107_BRCT_5"/>
    <property type="match status" value="1"/>
</dbReference>
<dbReference type="GO" id="GO:0006974">
    <property type="term" value="P:DNA damage response"/>
    <property type="evidence" value="ECO:0007669"/>
    <property type="project" value="UniProtKB-KW"/>
</dbReference>
<evidence type="ECO:0000256" key="3">
    <source>
        <dbReference type="ARBA" id="ARBA00023242"/>
    </source>
</evidence>
<feature type="domain" description="BRCT" evidence="7">
    <location>
        <begin position="610"/>
        <end position="683"/>
    </location>
</feature>
<dbReference type="Pfam" id="PF16589">
    <property type="entry name" value="BRCT_2"/>
    <property type="match status" value="1"/>
</dbReference>
<dbReference type="KEGG" id="bmy:BM_BM5769"/>
<evidence type="ECO:0000313" key="10">
    <source>
        <dbReference type="WBParaSite" id="Bm5769a.1"/>
    </source>
</evidence>
<feature type="compositionally biased region" description="Polar residues" evidence="6">
    <location>
        <begin position="323"/>
        <end position="396"/>
    </location>
</feature>
<dbReference type="CDD" id="cd17711">
    <property type="entry name" value="BRCT_PAXIP1_rpt3"/>
    <property type="match status" value="1"/>
</dbReference>
<dbReference type="Gene3D" id="3.40.50.10190">
    <property type="entry name" value="BRCT domain"/>
    <property type="match status" value="4"/>
</dbReference>
<dbReference type="PROSITE" id="PS50172">
    <property type="entry name" value="BRCT"/>
    <property type="match status" value="4"/>
</dbReference>
<dbReference type="InterPro" id="IPR001357">
    <property type="entry name" value="BRCT_dom"/>
</dbReference>
<reference evidence="10" key="3">
    <citation type="submission" date="2020-12" db="UniProtKB">
        <authorList>
            <consortium name="WormBaseParasite"/>
        </authorList>
    </citation>
    <scope>IDENTIFICATION</scope>
</reference>
<feature type="domain" description="BRCT" evidence="7">
    <location>
        <begin position="889"/>
        <end position="988"/>
    </location>
</feature>
<dbReference type="WBParaSite" id="Bm5769a.1">
    <property type="protein sequence ID" value="Bm5769a.1"/>
    <property type="gene ID" value="WBGene00226030"/>
</dbReference>
<feature type="compositionally biased region" description="Polar residues" evidence="6">
    <location>
        <begin position="997"/>
        <end position="1018"/>
    </location>
</feature>
<evidence type="ECO:0000313" key="8">
    <source>
        <dbReference type="EMBL" id="VIO98492.1"/>
    </source>
</evidence>
<feature type="compositionally biased region" description="Polar residues" evidence="6">
    <location>
        <begin position="1"/>
        <end position="16"/>
    </location>
</feature>
<dbReference type="GO" id="GO:0044666">
    <property type="term" value="C:MLL3/4 complex"/>
    <property type="evidence" value="ECO:0007669"/>
    <property type="project" value="TreeGrafter"/>
</dbReference>
<evidence type="ECO:0000256" key="6">
    <source>
        <dbReference type="SAM" id="MobiDB-lite"/>
    </source>
</evidence>
<feature type="region of interest" description="Disordered" evidence="6">
    <location>
        <begin position="1"/>
        <end position="53"/>
    </location>
</feature>
<reference evidence="8" key="2">
    <citation type="submission" date="2019-04" db="EMBL/GenBank/DDBJ databases">
        <authorList>
            <person name="Howe K."/>
            <person name="Paulini M."/>
            <person name="Williams G."/>
        </authorList>
    </citation>
    <scope>NUCLEOTIDE SEQUENCE [LARGE SCALE GENOMIC DNA]</scope>
    <source>
        <strain evidence="8">FR3</strain>
    </source>
</reference>
<name>A0A4E9FND3_BRUMA</name>
<feature type="region of interest" description="Disordered" evidence="6">
    <location>
        <begin position="75"/>
        <end position="121"/>
    </location>
</feature>
<feature type="compositionally biased region" description="Low complexity" evidence="6">
    <location>
        <begin position="82"/>
        <end position="93"/>
    </location>
</feature>
<comment type="subcellular location">
    <subcellularLocation>
        <location evidence="1">Nucleus</location>
    </subcellularLocation>
</comment>
<keyword evidence="9" id="KW-1185">Reference proteome</keyword>
<dbReference type="SMART" id="SM00292">
    <property type="entry name" value="BRCT"/>
    <property type="match status" value="4"/>
</dbReference>
<keyword evidence="2" id="KW-0227">DNA damage</keyword>
<feature type="compositionally biased region" description="Low complexity" evidence="6">
    <location>
        <begin position="266"/>
        <end position="284"/>
    </location>
</feature>
<dbReference type="InterPro" id="IPR051579">
    <property type="entry name" value="DDR_Transcriptional_Reg"/>
</dbReference>
<evidence type="ECO:0000256" key="4">
    <source>
        <dbReference type="ARBA" id="ARBA00023858"/>
    </source>
</evidence>
<dbReference type="PANTHER" id="PTHR23196">
    <property type="entry name" value="PAX TRANSCRIPTION ACTIVATION DOMAIN INTERACTING PROTEIN"/>
    <property type="match status" value="1"/>
</dbReference>
<accession>A0A4E9FND3</accession>
<feature type="domain" description="BRCT" evidence="7">
    <location>
        <begin position="503"/>
        <end position="595"/>
    </location>
</feature>
<dbReference type="CTD" id="6095631"/>
<feature type="region of interest" description="Disordered" evidence="6">
    <location>
        <begin position="995"/>
        <end position="1018"/>
    </location>
</feature>
<protein>
    <recommendedName>
        <fullName evidence="4">PAX-interacting protein 1</fullName>
    </recommendedName>
    <alternativeName>
        <fullName evidence="5">PAX transactivation activation domain-interacting protein</fullName>
    </alternativeName>
</protein>
<dbReference type="OrthoDB" id="342264at2759"/>
<evidence type="ECO:0000256" key="2">
    <source>
        <dbReference type="ARBA" id="ARBA00022763"/>
    </source>
</evidence>
<reference evidence="9" key="1">
    <citation type="journal article" date="2007" name="Science">
        <title>Draft genome of the filarial nematode parasite Brugia malayi.</title>
        <authorList>
            <person name="Ghedin E."/>
            <person name="Wang S."/>
            <person name="Spiro D."/>
            <person name="Caler E."/>
            <person name="Zhao Q."/>
            <person name="Crabtree J."/>
            <person name="Allen J.E."/>
            <person name="Delcher A.L."/>
            <person name="Guiliano D.B."/>
            <person name="Miranda-Saavedra D."/>
            <person name="Angiuoli S.V."/>
            <person name="Creasy T."/>
            <person name="Amedeo P."/>
            <person name="Haas B."/>
            <person name="El-Sayed N.M."/>
            <person name="Wortman J.R."/>
            <person name="Feldblyum T."/>
            <person name="Tallon L."/>
            <person name="Schatz M."/>
            <person name="Shumway M."/>
            <person name="Koo H."/>
            <person name="Salzberg S.L."/>
            <person name="Schobel S."/>
            <person name="Pertea M."/>
            <person name="Pop M."/>
            <person name="White O."/>
            <person name="Barton G.J."/>
            <person name="Carlow C.K."/>
            <person name="Crawford M.J."/>
            <person name="Daub J."/>
            <person name="Dimmic M.W."/>
            <person name="Estes C.F."/>
            <person name="Foster J.M."/>
            <person name="Ganatra M."/>
            <person name="Gregory W.F."/>
            <person name="Johnson N.M."/>
            <person name="Jin J."/>
            <person name="Komuniecki R."/>
            <person name="Korf I."/>
            <person name="Kumar S."/>
            <person name="Laney S."/>
            <person name="Li B.W."/>
            <person name="Li W."/>
            <person name="Lindblom T.H."/>
            <person name="Lustigman S."/>
            <person name="Ma D."/>
            <person name="Maina C.V."/>
            <person name="Martin D.M."/>
            <person name="McCarter J.P."/>
            <person name="McReynolds L."/>
            <person name="Mitreva M."/>
            <person name="Nutman T.B."/>
            <person name="Parkinson J."/>
            <person name="Peregrin-Alvarez J.M."/>
            <person name="Poole C."/>
            <person name="Ren Q."/>
            <person name="Saunders L."/>
            <person name="Sluder A.E."/>
            <person name="Smith K."/>
            <person name="Stanke M."/>
            <person name="Unnasch T.R."/>
            <person name="Ware J."/>
            <person name="Wei A.D."/>
            <person name="Weil G."/>
            <person name="Williams D.J."/>
            <person name="Zhang Y."/>
            <person name="Williams S.A."/>
            <person name="Fraser-Liggett C."/>
            <person name="Slatko B."/>
            <person name="Blaxter M.L."/>
            <person name="Scott A.L."/>
        </authorList>
    </citation>
    <scope>NUCLEOTIDE SEQUENCE</scope>
    <source>
        <strain evidence="9">FR3</strain>
    </source>
</reference>
<feature type="compositionally biased region" description="Polar residues" evidence="6">
    <location>
        <begin position="168"/>
        <end position="181"/>
    </location>
</feature>
<evidence type="ECO:0000256" key="5">
    <source>
        <dbReference type="ARBA" id="ARBA00030146"/>
    </source>
</evidence>
<proteinExistence type="predicted"/>
<dbReference type="CDD" id="cd18432">
    <property type="entry name" value="BRCT_PAXIP1_rpt6_like"/>
    <property type="match status" value="1"/>
</dbReference>
<dbReference type="GeneID" id="6095631"/>
<feature type="region of interest" description="Disordered" evidence="6">
    <location>
        <begin position="263"/>
        <end position="437"/>
    </location>
</feature>
<feature type="region of interest" description="Disordered" evidence="6">
    <location>
        <begin position="160"/>
        <end position="181"/>
    </location>
</feature>
<keyword evidence="3" id="KW-0539">Nucleus</keyword>
<dbReference type="SUPFAM" id="SSF52113">
    <property type="entry name" value="BRCT domain"/>
    <property type="match status" value="3"/>
</dbReference>
<evidence type="ECO:0000256" key="1">
    <source>
        <dbReference type="ARBA" id="ARBA00004123"/>
    </source>
</evidence>
<feature type="compositionally biased region" description="Polar residues" evidence="6">
    <location>
        <begin position="94"/>
        <end position="106"/>
    </location>
</feature>
<dbReference type="InterPro" id="IPR036420">
    <property type="entry name" value="BRCT_dom_sf"/>
</dbReference>
<accession>A0A7I4NME8</accession>
<evidence type="ECO:0000259" key="7">
    <source>
        <dbReference type="PROSITE" id="PS50172"/>
    </source>
</evidence>
<organism evidence="8">
    <name type="scientific">Brugia malayi</name>
    <name type="common">Filarial nematode worm</name>
    <dbReference type="NCBI Taxonomy" id="6279"/>
    <lineage>
        <taxon>Eukaryota</taxon>
        <taxon>Metazoa</taxon>
        <taxon>Ecdysozoa</taxon>
        <taxon>Nematoda</taxon>
        <taxon>Chromadorea</taxon>
        <taxon>Rhabditida</taxon>
        <taxon>Spirurina</taxon>
        <taxon>Spiruromorpha</taxon>
        <taxon>Filarioidea</taxon>
        <taxon>Onchocercidae</taxon>
        <taxon>Brugia</taxon>
    </lineage>
</organism>
<dbReference type="Pfam" id="PF00533">
    <property type="entry name" value="BRCT"/>
    <property type="match status" value="1"/>
</dbReference>
<dbReference type="AlphaFoldDB" id="A0A4E9FND3"/>
<gene>
    <name evidence="8 10" type="primary">Bma-pis-1</name>
    <name evidence="8" type="ORF">BM_BM5769</name>
</gene>
<dbReference type="Proteomes" id="UP000006672">
    <property type="component" value="Unassembled WGS sequence"/>
</dbReference>
<feature type="domain" description="BRCT" evidence="7">
    <location>
        <begin position="779"/>
        <end position="868"/>
    </location>
</feature>
<sequence>MEGSTCTSDSDIANTSRESENVIEMRNVTTPGSGSNSSSFVNETPSPLGHLDPHRLRDMVIDKQAACQTQIESPYKQPYWTPSPADPSHSPSSNIRSAPANSSSPVTPIMQPPRLPVSSGAMRDSALLSPSATRTSVQQQPVGMCLPVRSPMGSPNGMHPSPAPFMSRPSSNASPSLYMQPSQTPVHYQANLQSPAGMVPSSHVPPSSPCAPYLSRIPTVGPQQQQYSCHAQMQQPQWTGQQAQQHFGSGAMHRIMVQRVPYSGYPPNMSQMQSQNNQHPSSSNIFPAGASGAPVTPASRGTMYPAPSIVASQQSSGSQSAQYPTQSCYQSKAQQQPKYPIQSSIYRQQQPQSASVRTYLGNQPPSLSASPTYQLYPAPNSTPANQQSNLQPQQYSPVARYSAQGAVQSQAPGAPINSCYQTPSGHDMRSPQLMSPTQASVPGAVLQAAGTGLTPPVNTALQRNISNMDMQPSSSPAVSSHIRMVQQTTPFYGHDPNVAGSVQSDMCLVGCFFVVIEHEKVLVDRLDVQEIGAVVRLHGGEIEFGVRAYNNVNSDRVTHVICESMRHPLVQQALKRGKRCVTLQWLNDVLSKKHLEAPWRVFHLPTFWTDNHRPATGKIITINGFNENERCGVRMMITAIGARYTPHLTSHNHFLVTKTSEGEKIERCHEMGISVVTYQWLVDIYLGIKNAVNENENCSPIPGMVSDTNATPYNMEHYSEACKQFLFPWKIPIVFANEQWQRALEVKRNVENDKNIFPNKRFRMTTPPPTDEEIETRRSEMGTLKEVPVVCFSGFTPEEKDALGRKVRFLGGATTEKVQECTHLVVLNLWRTLKLLEAIALGKNIVGPNWVSDGYRCRVIPDSLDYFARDDENEKIFGYNLKYSVLKARYRKLFQDVTFYLTPSVEPSYEELLALIELAGGTVLRERPQPQYVIHCIETESLLLLIGNDSDVHLLQYLTDCGMPVHNVEVILTGILRQKLENSPLYRVAPIRPPLQPAQTQSMPTKNAQQSISQRVTA</sequence>
<feature type="compositionally biased region" description="Low complexity" evidence="6">
    <location>
        <begin position="311"/>
        <end position="322"/>
    </location>
</feature>
<dbReference type="RefSeq" id="XP_042937801.1">
    <property type="nucleotide sequence ID" value="XM_043081867.1"/>
</dbReference>